<feature type="compositionally biased region" description="Basic and acidic residues" evidence="5">
    <location>
        <begin position="75"/>
        <end position="92"/>
    </location>
</feature>
<keyword evidence="3" id="KW-0804">Transcription</keyword>
<feature type="region of interest" description="Disordered" evidence="5">
    <location>
        <begin position="57"/>
        <end position="100"/>
    </location>
</feature>
<organism evidence="7 8">
    <name type="scientific">Arthrobacter ramosus</name>
    <dbReference type="NCBI Taxonomy" id="1672"/>
    <lineage>
        <taxon>Bacteria</taxon>
        <taxon>Bacillati</taxon>
        <taxon>Actinomycetota</taxon>
        <taxon>Actinomycetes</taxon>
        <taxon>Micrococcales</taxon>
        <taxon>Micrococcaceae</taxon>
        <taxon>Arthrobacter</taxon>
    </lineage>
</organism>
<dbReference type="InterPro" id="IPR009057">
    <property type="entry name" value="Homeodomain-like_sf"/>
</dbReference>
<evidence type="ECO:0000313" key="7">
    <source>
        <dbReference type="EMBL" id="MFB9818017.1"/>
    </source>
</evidence>
<gene>
    <name evidence="7" type="ORF">ACFFP1_00720</name>
</gene>
<evidence type="ECO:0000256" key="2">
    <source>
        <dbReference type="ARBA" id="ARBA00023125"/>
    </source>
</evidence>
<evidence type="ECO:0000256" key="1">
    <source>
        <dbReference type="ARBA" id="ARBA00023015"/>
    </source>
</evidence>
<protein>
    <submittedName>
        <fullName evidence="7">TetR/AcrR family transcriptional regulator</fullName>
    </submittedName>
</protein>
<evidence type="ECO:0000256" key="4">
    <source>
        <dbReference type="PROSITE-ProRule" id="PRU00335"/>
    </source>
</evidence>
<reference evidence="7 8" key="1">
    <citation type="submission" date="2024-09" db="EMBL/GenBank/DDBJ databases">
        <authorList>
            <person name="Sun Q."/>
            <person name="Mori K."/>
        </authorList>
    </citation>
    <scope>NUCLEOTIDE SEQUENCE [LARGE SCALE GENOMIC DNA]</scope>
    <source>
        <strain evidence="7 8">JCM 1334</strain>
    </source>
</reference>
<evidence type="ECO:0000259" key="6">
    <source>
        <dbReference type="PROSITE" id="PS50977"/>
    </source>
</evidence>
<sequence>MKFGWNRPIDGFLQIRTLLKRPCSHSVPLVYDRTHKKSSARSYASEAMYVRTRAEGGELMDAQDPPGRFPPDVEWSARSDVPRHQDSGRKELLSPSPAPDVASSFRIRRFDPDRRNRIIDAVLAVIAENGVAGTSFRRIATQADVPLGSMTYHFSGMQELLETGFERFVSQSLARLEDRLEPARDHRDAGKIILAIIHEDATADPPRHLALSRELQALVIRDPALRNIANEWVEGSARILKRYFDPITAVILEILMDGLTLRRGVAPMKGEPLAADPVASVIDGSWRPSHEVRRKR</sequence>
<dbReference type="RefSeq" id="WP_372460974.1">
    <property type="nucleotide sequence ID" value="NZ_JAKEED010000016.1"/>
</dbReference>
<feature type="domain" description="HTH tetR-type" evidence="6">
    <location>
        <begin position="112"/>
        <end position="172"/>
    </location>
</feature>
<dbReference type="PANTHER" id="PTHR47506">
    <property type="entry name" value="TRANSCRIPTIONAL REGULATORY PROTEIN"/>
    <property type="match status" value="1"/>
</dbReference>
<comment type="caution">
    <text evidence="7">The sequence shown here is derived from an EMBL/GenBank/DDBJ whole genome shotgun (WGS) entry which is preliminary data.</text>
</comment>
<dbReference type="PANTHER" id="PTHR47506:SF6">
    <property type="entry name" value="HTH-TYPE TRANSCRIPTIONAL REPRESSOR NEMR"/>
    <property type="match status" value="1"/>
</dbReference>
<dbReference type="Gene3D" id="1.10.357.10">
    <property type="entry name" value="Tetracycline Repressor, domain 2"/>
    <property type="match status" value="1"/>
</dbReference>
<dbReference type="EMBL" id="JBHMBC010000002">
    <property type="protein sequence ID" value="MFB9818017.1"/>
    <property type="molecule type" value="Genomic_DNA"/>
</dbReference>
<dbReference type="SUPFAM" id="SSF46689">
    <property type="entry name" value="Homeodomain-like"/>
    <property type="match status" value="1"/>
</dbReference>
<dbReference type="Pfam" id="PF00440">
    <property type="entry name" value="TetR_N"/>
    <property type="match status" value="1"/>
</dbReference>
<keyword evidence="8" id="KW-1185">Reference proteome</keyword>
<dbReference type="PROSITE" id="PS50977">
    <property type="entry name" value="HTH_TETR_2"/>
    <property type="match status" value="1"/>
</dbReference>
<evidence type="ECO:0000313" key="8">
    <source>
        <dbReference type="Proteomes" id="UP001589702"/>
    </source>
</evidence>
<accession>A0ABV5XVI6</accession>
<dbReference type="InterPro" id="IPR001647">
    <property type="entry name" value="HTH_TetR"/>
</dbReference>
<proteinExistence type="predicted"/>
<feature type="DNA-binding region" description="H-T-H motif" evidence="4">
    <location>
        <begin position="135"/>
        <end position="154"/>
    </location>
</feature>
<keyword evidence="2 4" id="KW-0238">DNA-binding</keyword>
<keyword evidence="1" id="KW-0805">Transcription regulation</keyword>
<evidence type="ECO:0000256" key="5">
    <source>
        <dbReference type="SAM" id="MobiDB-lite"/>
    </source>
</evidence>
<dbReference type="Proteomes" id="UP001589702">
    <property type="component" value="Unassembled WGS sequence"/>
</dbReference>
<name>A0ABV5XVI6_ARTRM</name>
<evidence type="ECO:0000256" key="3">
    <source>
        <dbReference type="ARBA" id="ARBA00023163"/>
    </source>
</evidence>